<feature type="compositionally biased region" description="Low complexity" evidence="1">
    <location>
        <begin position="287"/>
        <end position="297"/>
    </location>
</feature>
<dbReference type="OrthoDB" id="5391991at2759"/>
<dbReference type="KEGG" id="zmk:HG535_0F04070"/>
<feature type="compositionally biased region" description="Low complexity" evidence="1">
    <location>
        <begin position="156"/>
        <end position="167"/>
    </location>
</feature>
<dbReference type="InterPro" id="IPR018818">
    <property type="entry name" value="Stb3"/>
</dbReference>
<dbReference type="GO" id="GO:0000432">
    <property type="term" value="P:positive regulation of transcription from RNA polymerase II promoter by glucose"/>
    <property type="evidence" value="ECO:0007669"/>
    <property type="project" value="TreeGrafter"/>
</dbReference>
<feature type="compositionally biased region" description="Acidic residues" evidence="1">
    <location>
        <begin position="209"/>
        <end position="232"/>
    </location>
</feature>
<evidence type="ECO:0000313" key="3">
    <source>
        <dbReference type="Proteomes" id="UP000509704"/>
    </source>
</evidence>
<feature type="compositionally biased region" description="Basic and acidic residues" evidence="1">
    <location>
        <begin position="194"/>
        <end position="203"/>
    </location>
</feature>
<dbReference type="GO" id="GO:0043565">
    <property type="term" value="F:sequence-specific DNA binding"/>
    <property type="evidence" value="ECO:0007669"/>
    <property type="project" value="TreeGrafter"/>
</dbReference>
<evidence type="ECO:0008006" key="4">
    <source>
        <dbReference type="Google" id="ProtNLM"/>
    </source>
</evidence>
<dbReference type="Proteomes" id="UP000509704">
    <property type="component" value="Chromosome 6"/>
</dbReference>
<dbReference type="EMBL" id="CP058609">
    <property type="protein sequence ID" value="QLG73895.1"/>
    <property type="molecule type" value="Genomic_DNA"/>
</dbReference>
<dbReference type="RefSeq" id="XP_037145621.1">
    <property type="nucleotide sequence ID" value="XM_037289726.1"/>
</dbReference>
<dbReference type="Pfam" id="PF10330">
    <property type="entry name" value="Stb3"/>
    <property type="match status" value="1"/>
</dbReference>
<feature type="region of interest" description="Disordered" evidence="1">
    <location>
        <begin position="459"/>
        <end position="506"/>
    </location>
</feature>
<name>A0A7H9B5D0_ZYGMR</name>
<dbReference type="PANTHER" id="PTHR28164:SF1">
    <property type="entry name" value="PROTEIN STB3"/>
    <property type="match status" value="1"/>
</dbReference>
<evidence type="ECO:0000313" key="2">
    <source>
        <dbReference type="EMBL" id="QLG73895.1"/>
    </source>
</evidence>
<feature type="region of interest" description="Disordered" evidence="1">
    <location>
        <begin position="276"/>
        <end position="349"/>
    </location>
</feature>
<dbReference type="AlphaFoldDB" id="A0A7H9B5D0"/>
<keyword evidence="3" id="KW-1185">Reference proteome</keyword>
<feature type="region of interest" description="Disordered" evidence="1">
    <location>
        <begin position="369"/>
        <end position="435"/>
    </location>
</feature>
<gene>
    <name evidence="2" type="ORF">HG535_0F04070</name>
</gene>
<accession>A0A7H9B5D0</accession>
<organism evidence="2 3">
    <name type="scientific">Zygotorulaspora mrakii</name>
    <name type="common">Zygosaccharomyces mrakii</name>
    <dbReference type="NCBI Taxonomy" id="42260"/>
    <lineage>
        <taxon>Eukaryota</taxon>
        <taxon>Fungi</taxon>
        <taxon>Dikarya</taxon>
        <taxon>Ascomycota</taxon>
        <taxon>Saccharomycotina</taxon>
        <taxon>Saccharomycetes</taxon>
        <taxon>Saccharomycetales</taxon>
        <taxon>Saccharomycetaceae</taxon>
        <taxon>Zygotorulaspora</taxon>
    </lineage>
</organism>
<feature type="compositionally biased region" description="Basic residues" evidence="1">
    <location>
        <begin position="276"/>
        <end position="286"/>
    </location>
</feature>
<feature type="region of interest" description="Disordered" evidence="1">
    <location>
        <begin position="183"/>
        <end position="234"/>
    </location>
</feature>
<protein>
    <recommendedName>
        <fullName evidence="4">Stb3p</fullName>
    </recommendedName>
</protein>
<dbReference type="GO" id="GO:0005634">
    <property type="term" value="C:nucleus"/>
    <property type="evidence" value="ECO:0007669"/>
    <property type="project" value="TreeGrafter"/>
</dbReference>
<feature type="region of interest" description="Disordered" evidence="1">
    <location>
        <begin position="133"/>
        <end position="167"/>
    </location>
</feature>
<proteinExistence type="predicted"/>
<dbReference type="GeneID" id="59237654"/>
<sequence>MDYHSDGSPPLDTKTTVSGIMTKPISTSSPAGLAAAQMVTPGKLSSLLLERGPLAIRHITQTLGAEIPSFKDLSSSKQRRLIMSAMESGDKDSQVVFAKIGWGQWSAKIVDAATFSEERDATNIANAKVKDIVSQESQRRRSSSSTVGARRPQLYNKSSSNNSAVKKPLASAVNSDVVYIDENAVASEDEDENDHIHGREDRRHRMTGVDDEEEDEAEEDDEEDDNDNDENEFLMNPIKREDLFSFRRRKSSVVFADSSPEDLEHELLAQRVRPLLKKNRNRRSSSKIRTSSISKNNTAATTTVHLDLPQTDVSNPITRKNSSSKIDLEQLSNSISEPTSRRESRMSFSKESSIRSTLLSHRNYHWLPAGSSPRLTYQKNSSQVPPLLTNQSQNKNTLIPENSITAKQSAKTKNSQSTHFSQSQISHAPHSDTDEEDWAAIGAAKLRNNSVAPKMETLATSPNGFVKPNVPDANNIPPLDNSLPPAALNDTTDTKNSSNSPNDDNNAAFLLMSLKS</sequence>
<reference evidence="2 3" key="1">
    <citation type="submission" date="2020-07" db="EMBL/GenBank/DDBJ databases">
        <title>The yeast mating-type switching endonuclease HO is a domesticated member of an unorthodox homing genetic element family.</title>
        <authorList>
            <person name="Coughlan A.Y."/>
            <person name="Lombardi L."/>
            <person name="Braun-Galleani S."/>
            <person name="Martos A.R."/>
            <person name="Galeote V."/>
            <person name="Bigey F."/>
            <person name="Dequin S."/>
            <person name="Byrne K.P."/>
            <person name="Wolfe K.H."/>
        </authorList>
    </citation>
    <scope>NUCLEOTIDE SEQUENCE [LARGE SCALE GENOMIC DNA]</scope>
    <source>
        <strain evidence="2 3">NRRL Y-6702</strain>
    </source>
</reference>
<feature type="compositionally biased region" description="Polar residues" evidence="1">
    <location>
        <begin position="311"/>
        <end position="338"/>
    </location>
</feature>
<feature type="compositionally biased region" description="Polar residues" evidence="1">
    <location>
        <begin position="373"/>
        <end position="426"/>
    </location>
</feature>
<feature type="compositionally biased region" description="Low complexity" evidence="1">
    <location>
        <begin position="489"/>
        <end position="506"/>
    </location>
</feature>
<evidence type="ECO:0000256" key="1">
    <source>
        <dbReference type="SAM" id="MobiDB-lite"/>
    </source>
</evidence>
<dbReference type="PANTHER" id="PTHR28164">
    <property type="entry name" value="PROTEIN STB3"/>
    <property type="match status" value="1"/>
</dbReference>